<dbReference type="AlphaFoldDB" id="A0AA38MLF7"/>
<keyword evidence="3" id="KW-1185">Reference proteome</keyword>
<organism evidence="2 3">
    <name type="scientific">Zophobas morio</name>
    <dbReference type="NCBI Taxonomy" id="2755281"/>
    <lineage>
        <taxon>Eukaryota</taxon>
        <taxon>Metazoa</taxon>
        <taxon>Ecdysozoa</taxon>
        <taxon>Arthropoda</taxon>
        <taxon>Hexapoda</taxon>
        <taxon>Insecta</taxon>
        <taxon>Pterygota</taxon>
        <taxon>Neoptera</taxon>
        <taxon>Endopterygota</taxon>
        <taxon>Coleoptera</taxon>
        <taxon>Polyphaga</taxon>
        <taxon>Cucujiformia</taxon>
        <taxon>Tenebrionidae</taxon>
        <taxon>Zophobas</taxon>
    </lineage>
</organism>
<dbReference type="GO" id="GO:0003677">
    <property type="term" value="F:DNA binding"/>
    <property type="evidence" value="ECO:0007669"/>
    <property type="project" value="InterPro"/>
</dbReference>
<evidence type="ECO:0000313" key="2">
    <source>
        <dbReference type="EMBL" id="KAJ3660172.1"/>
    </source>
</evidence>
<dbReference type="InterPro" id="IPR011010">
    <property type="entry name" value="DNA_brk_join_enz"/>
</dbReference>
<dbReference type="SUPFAM" id="SSF56349">
    <property type="entry name" value="DNA breaking-rejoining enzymes"/>
    <property type="match status" value="1"/>
</dbReference>
<dbReference type="Proteomes" id="UP001168821">
    <property type="component" value="Unassembled WGS sequence"/>
</dbReference>
<comment type="caution">
    <text evidence="2">The sequence shown here is derived from an EMBL/GenBank/DDBJ whole genome shotgun (WGS) entry which is preliminary data.</text>
</comment>
<accession>A0AA38MLF7</accession>
<dbReference type="EMBL" id="JALNTZ010000002">
    <property type="protein sequence ID" value="KAJ3660172.1"/>
    <property type="molecule type" value="Genomic_DNA"/>
</dbReference>
<reference evidence="2" key="1">
    <citation type="journal article" date="2023" name="G3 (Bethesda)">
        <title>Whole genome assemblies of Zophobas morio and Tenebrio molitor.</title>
        <authorList>
            <person name="Kaur S."/>
            <person name="Stinson S.A."/>
            <person name="diCenzo G.C."/>
        </authorList>
    </citation>
    <scope>NUCLEOTIDE SEQUENCE</scope>
    <source>
        <strain evidence="2">QUZm001</strain>
    </source>
</reference>
<proteinExistence type="predicted"/>
<name>A0AA38MLF7_9CUCU</name>
<keyword evidence="1" id="KW-0175">Coiled coil</keyword>
<evidence type="ECO:0000313" key="3">
    <source>
        <dbReference type="Proteomes" id="UP001168821"/>
    </source>
</evidence>
<protein>
    <submittedName>
        <fullName evidence="2">Uncharacterized protein</fullName>
    </submittedName>
</protein>
<sequence length="539" mass="62044">MDENTENLPGTPPEVAEAAGAVNLLPEKSQKLYKIAYNQFMKWKQEKKITSFSERVILAYFADLSSKYKISTLWTYYSMLRSTLNINHNINIEQYHKLRAFLKRQGENYQPKKAKTLSPQQITKFITEAPDVKYLATKVALIMGIMGACRTQELHSMRIQDIKDLNSAFLVTLPNTKTKIRRSFTCFPILTVEGKSSAWSAWVALPEDIYDEANLASPISTTNKDQQRYQKEYEHLISWRQSKEAYGVNEEILLAFGQICLLNLLQIFCRVKRTRHSRVEKSSGYKVSLDVEGRRTIVNLRLSKDQLEEIRAKNINKEGEHALKNDYLHVAVRKFEEAAALANTSESRTQISKNLIETRTKIARKLVQKALFIETSGGNPEEASQLLLQAKENLEKASELDSSKQTRRQLQFVDLKIDGNTSFNKAVELEEEALSVLENALESNETEFFTATAKKYSEALNLYKEALKKYEEAQKLNEANVQNEIDLILRQIEELRESEDHMVRLHLSHNIKNIKIEKTDATKQQTTSQTYQEQTDVHF</sequence>
<gene>
    <name evidence="2" type="ORF">Zmor_004640</name>
</gene>
<feature type="coiled-coil region" evidence="1">
    <location>
        <begin position="427"/>
        <end position="498"/>
    </location>
</feature>
<evidence type="ECO:0000256" key="1">
    <source>
        <dbReference type="SAM" id="Coils"/>
    </source>
</evidence>